<protein>
    <submittedName>
        <fullName evidence="2">GGDEF domain-containing protein</fullName>
    </submittedName>
</protein>
<feature type="domain" description="GGDEF" evidence="1">
    <location>
        <begin position="187"/>
        <end position="316"/>
    </location>
</feature>
<gene>
    <name evidence="2" type="ORF">H8717_11295</name>
</gene>
<evidence type="ECO:0000259" key="1">
    <source>
        <dbReference type="PROSITE" id="PS50887"/>
    </source>
</evidence>
<evidence type="ECO:0000313" key="2">
    <source>
        <dbReference type="EMBL" id="MBC8576987.1"/>
    </source>
</evidence>
<dbReference type="EMBL" id="JACRTB010000019">
    <property type="protein sequence ID" value="MBC8576987.1"/>
    <property type="molecule type" value="Genomic_DNA"/>
</dbReference>
<dbReference type="InterPro" id="IPR000160">
    <property type="entry name" value="GGDEF_dom"/>
</dbReference>
<dbReference type="PANTHER" id="PTHR45138">
    <property type="entry name" value="REGULATORY COMPONENTS OF SENSORY TRANSDUCTION SYSTEM"/>
    <property type="match status" value="1"/>
</dbReference>
<reference evidence="2 3" key="1">
    <citation type="submission" date="2020-08" db="EMBL/GenBank/DDBJ databases">
        <title>Genome public.</title>
        <authorList>
            <person name="Liu C."/>
            <person name="Sun Q."/>
        </authorList>
    </citation>
    <scope>NUCLEOTIDE SEQUENCE [LARGE SCALE GENOMIC DNA]</scope>
    <source>
        <strain evidence="2 3">BX1</strain>
    </source>
</reference>
<comment type="caution">
    <text evidence="2">The sequence shown here is derived from an EMBL/GenBank/DDBJ whole genome shotgun (WGS) entry which is preliminary data.</text>
</comment>
<dbReference type="Gene3D" id="3.30.70.270">
    <property type="match status" value="1"/>
</dbReference>
<dbReference type="InterPro" id="IPR029787">
    <property type="entry name" value="Nucleotide_cyclase"/>
</dbReference>
<dbReference type="Pfam" id="PF00990">
    <property type="entry name" value="GGDEF"/>
    <property type="match status" value="1"/>
</dbReference>
<keyword evidence="3" id="KW-1185">Reference proteome</keyword>
<dbReference type="PANTHER" id="PTHR45138:SF9">
    <property type="entry name" value="DIGUANYLATE CYCLASE DGCM-RELATED"/>
    <property type="match status" value="1"/>
</dbReference>
<dbReference type="InterPro" id="IPR043128">
    <property type="entry name" value="Rev_trsase/Diguanyl_cyclase"/>
</dbReference>
<name>A0ABR7NMC2_9FIRM</name>
<accession>A0ABR7NMC2</accession>
<dbReference type="NCBIfam" id="TIGR00254">
    <property type="entry name" value="GGDEF"/>
    <property type="match status" value="1"/>
</dbReference>
<dbReference type="InterPro" id="IPR050469">
    <property type="entry name" value="Diguanylate_Cyclase"/>
</dbReference>
<dbReference type="RefSeq" id="WP_262400460.1">
    <property type="nucleotide sequence ID" value="NZ_JACRTB010000019.1"/>
</dbReference>
<dbReference type="SMART" id="SM00267">
    <property type="entry name" value="GGDEF"/>
    <property type="match status" value="1"/>
</dbReference>
<evidence type="ECO:0000313" key="3">
    <source>
        <dbReference type="Proteomes" id="UP000658131"/>
    </source>
</evidence>
<organism evidence="2 3">
    <name type="scientific">Yanshouia hominis</name>
    <dbReference type="NCBI Taxonomy" id="2763673"/>
    <lineage>
        <taxon>Bacteria</taxon>
        <taxon>Bacillati</taxon>
        <taxon>Bacillota</taxon>
        <taxon>Clostridia</taxon>
        <taxon>Eubacteriales</taxon>
        <taxon>Oscillospiraceae</taxon>
        <taxon>Yanshouia</taxon>
    </lineage>
</organism>
<dbReference type="CDD" id="cd01949">
    <property type="entry name" value="GGDEF"/>
    <property type="match status" value="1"/>
</dbReference>
<dbReference type="SUPFAM" id="SSF55073">
    <property type="entry name" value="Nucleotide cyclase"/>
    <property type="match status" value="1"/>
</dbReference>
<dbReference type="PROSITE" id="PS50887">
    <property type="entry name" value="GGDEF"/>
    <property type="match status" value="1"/>
</dbReference>
<dbReference type="Proteomes" id="UP000658131">
    <property type="component" value="Unassembled WGS sequence"/>
</dbReference>
<sequence>MGTEEIPAKEKRNEEEALLSPELRALGIAGQEPCRLSAAQAWLMLNYLQSAFDIVRLVDAATNRQFFLNNAGEAAEEPYRCYAVWKRGGRCENCISAKVFSTRGRAAKFEFVDGDVYHVLAKYLEVEGVPYSLELVSRITDETLFGAYGRSELVRSISNYNRRLYCDPLTGARNRQYYAEQLKELRGDLAVAMMDADDFKGINDTYGHQAGDLALKAIAKTAFACMRGSDCCVRYGGDEFLLLFREIPFDRFAARLEEIRLAVSGATLQEYPEIRLSVSIGGAYGTGGMPELMRLADQMLYQSKAAGSSAVQKYAGPPREL</sequence>
<proteinExistence type="predicted"/>